<dbReference type="InterPro" id="IPR010987">
    <property type="entry name" value="Glutathione-S-Trfase_C-like"/>
</dbReference>
<dbReference type="FunFam" id="1.20.1050.10:FF:000007">
    <property type="entry name" value="Glutathione S-transferase 1-1"/>
    <property type="match status" value="1"/>
</dbReference>
<evidence type="ECO:0000259" key="3">
    <source>
        <dbReference type="PROSITE" id="PS50405"/>
    </source>
</evidence>
<sequence length="218" mass="24816">MPSVDLYYVPGSAPCRAVQMVAKAVGVDLNLKLVNLMEGEQMKPEYLKMNPQHTVPTIDDNGLYLWESRAIIGYLVEQYAKDDSLYPKEAKKRALVNQRMYFDIGTLYARFADYYYPVMFGGASYDPEKLKKLEEAYEFLNKFLEGSDWVAGNSITIADYTIMASVSTAEIIGFDIKKFPKVAAWFEKAKKEIPSYEETNHAGALEFKKLFDSMTAKK</sequence>
<dbReference type="GO" id="GO:0006749">
    <property type="term" value="P:glutathione metabolic process"/>
    <property type="evidence" value="ECO:0007669"/>
    <property type="project" value="TreeGrafter"/>
</dbReference>
<evidence type="ECO:0000313" key="4">
    <source>
        <dbReference type="EMBL" id="ADR30117.1"/>
    </source>
</evidence>
<feature type="domain" description="GST C-terminal" evidence="3">
    <location>
        <begin position="89"/>
        <end position="211"/>
    </location>
</feature>
<dbReference type="SUPFAM" id="SSF47616">
    <property type="entry name" value="GST C-terminal domain-like"/>
    <property type="match status" value="1"/>
</dbReference>
<evidence type="ECO:0000313" key="5">
    <source>
        <dbReference type="EMBL" id="AEB91971.1"/>
    </source>
</evidence>
<reference evidence="5" key="2">
    <citation type="journal article" date="2011" name="Pest Manag. Sci.">
        <title>Identification and characterisation of ten glutathione S-transferase genes from oriental migratory locust, Locusta migratoria manilensis (Meyen).</title>
        <authorList>
            <person name="Qin G."/>
            <person name="Jia M."/>
            <person name="Liu T."/>
            <person name="Xuan T."/>
            <person name="Yan Zhu K."/>
            <person name="Guo Y."/>
            <person name="Ma E."/>
            <person name="Zhang J."/>
        </authorList>
    </citation>
    <scope>NUCLEOTIDE SEQUENCE</scope>
</reference>
<organism evidence="4">
    <name type="scientific">Locusta migratoria</name>
    <name type="common">Migratory locust</name>
    <dbReference type="NCBI Taxonomy" id="7004"/>
    <lineage>
        <taxon>Eukaryota</taxon>
        <taxon>Metazoa</taxon>
        <taxon>Ecdysozoa</taxon>
        <taxon>Arthropoda</taxon>
        <taxon>Hexapoda</taxon>
        <taxon>Insecta</taxon>
        <taxon>Pterygota</taxon>
        <taxon>Neoptera</taxon>
        <taxon>Polyneoptera</taxon>
        <taxon>Orthoptera</taxon>
        <taxon>Caelifera</taxon>
        <taxon>Acrididea</taxon>
        <taxon>Acridomorpha</taxon>
        <taxon>Acridoidea</taxon>
        <taxon>Acrididae</taxon>
        <taxon>Oedipodinae</taxon>
        <taxon>Locusta</taxon>
    </lineage>
</organism>
<proteinExistence type="evidence at transcript level"/>
<dbReference type="InterPro" id="IPR036282">
    <property type="entry name" value="Glutathione-S-Trfase_C_sf"/>
</dbReference>
<dbReference type="InterPro" id="IPR036249">
    <property type="entry name" value="Thioredoxin-like_sf"/>
</dbReference>
<dbReference type="EMBL" id="GU266771">
    <property type="protein sequence ID" value="ADR30117.1"/>
    <property type="molecule type" value="Genomic_DNA"/>
</dbReference>
<dbReference type="InterPro" id="IPR004045">
    <property type="entry name" value="Glutathione_S-Trfase_N"/>
</dbReference>
<dbReference type="SFLD" id="SFLDS00019">
    <property type="entry name" value="Glutathione_Transferase_(cytos"/>
    <property type="match status" value="1"/>
</dbReference>
<gene>
    <name evidence="4" type="primary">GSTD1</name>
</gene>
<protein>
    <submittedName>
        <fullName evidence="4 5">Glutathione S-transferase delta</fullName>
    </submittedName>
</protein>
<dbReference type="InterPro" id="IPR004046">
    <property type="entry name" value="GST_C"/>
</dbReference>
<accession>E7BTM5</accession>
<reference evidence="4" key="1">
    <citation type="submission" date="2009-12" db="EMBL/GenBank/DDBJ databases">
        <title>Gene Cloning and Expression of Glutathione S-Transferase in Locusta migratoria manilensis (Meyen).</title>
        <authorList>
            <person name="Xuan T."/>
            <person name="Zhang J.Q."/>
            <person name="Zhang J.Z."/>
            <person name="Yang M.L."/>
            <person name="Guo Y.P."/>
            <person name="Ma E.B."/>
        </authorList>
    </citation>
    <scope>NUCLEOTIDE SEQUENCE</scope>
</reference>
<dbReference type="SFLD" id="SFLDG01153">
    <property type="entry name" value="Main.4:_Theta-like"/>
    <property type="match status" value="1"/>
</dbReference>
<dbReference type="PROSITE" id="PS50404">
    <property type="entry name" value="GST_NTER"/>
    <property type="match status" value="1"/>
</dbReference>
<dbReference type="PANTHER" id="PTHR43969:SF9">
    <property type="entry name" value="GLUTATHIONE S TRANSFERASE D10, ISOFORM A-RELATED"/>
    <property type="match status" value="1"/>
</dbReference>
<name>E7BTM5_LOCMI</name>
<dbReference type="InterPro" id="IPR040079">
    <property type="entry name" value="Glutathione_S-Trfase"/>
</dbReference>
<dbReference type="CDD" id="cd03177">
    <property type="entry name" value="GST_C_Delta_Epsilon"/>
    <property type="match status" value="1"/>
</dbReference>
<dbReference type="SUPFAM" id="SSF52833">
    <property type="entry name" value="Thioredoxin-like"/>
    <property type="match status" value="1"/>
</dbReference>
<dbReference type="Pfam" id="PF00043">
    <property type="entry name" value="GST_C"/>
    <property type="match status" value="1"/>
</dbReference>
<dbReference type="PANTHER" id="PTHR43969">
    <property type="entry name" value="GLUTATHIONE S TRANSFERASE D10, ISOFORM A-RELATED"/>
    <property type="match status" value="1"/>
</dbReference>
<dbReference type="Pfam" id="PF13417">
    <property type="entry name" value="GST_N_3"/>
    <property type="match status" value="1"/>
</dbReference>
<evidence type="ECO:0000256" key="1">
    <source>
        <dbReference type="ARBA" id="ARBA00011738"/>
    </source>
</evidence>
<dbReference type="Gene3D" id="3.40.30.10">
    <property type="entry name" value="Glutaredoxin"/>
    <property type="match status" value="1"/>
</dbReference>
<dbReference type="Gene3D" id="1.20.1050.10">
    <property type="match status" value="1"/>
</dbReference>
<evidence type="ECO:0000259" key="2">
    <source>
        <dbReference type="PROSITE" id="PS50404"/>
    </source>
</evidence>
<keyword evidence="4" id="KW-0808">Transferase</keyword>
<dbReference type="FunFam" id="3.40.30.10:FF:000034">
    <property type="entry name" value="glutathione S-transferase 1"/>
    <property type="match status" value="1"/>
</dbReference>
<dbReference type="PROSITE" id="PS50405">
    <property type="entry name" value="GST_CTER"/>
    <property type="match status" value="1"/>
</dbReference>
<comment type="subunit">
    <text evidence="1">Homodimer.</text>
</comment>
<dbReference type="EMBL" id="HM131834">
    <property type="protein sequence ID" value="AEB91971.1"/>
    <property type="molecule type" value="mRNA"/>
</dbReference>
<dbReference type="AlphaFoldDB" id="E7BTM5"/>
<dbReference type="GO" id="GO:0004364">
    <property type="term" value="F:glutathione transferase activity"/>
    <property type="evidence" value="ECO:0007669"/>
    <property type="project" value="TreeGrafter"/>
</dbReference>
<feature type="domain" description="GST N-terminal" evidence="2">
    <location>
        <begin position="2"/>
        <end position="83"/>
    </location>
</feature>
<dbReference type="SFLD" id="SFLDG00358">
    <property type="entry name" value="Main_(cytGST)"/>
    <property type="match status" value="1"/>
</dbReference>
<dbReference type="CDD" id="cd03045">
    <property type="entry name" value="GST_N_Delta_Epsilon"/>
    <property type="match status" value="1"/>
</dbReference>